<accession>A0A0E9R0J3</accession>
<reference evidence="1" key="1">
    <citation type="submission" date="2014-11" db="EMBL/GenBank/DDBJ databases">
        <authorList>
            <person name="Amaro Gonzalez C."/>
        </authorList>
    </citation>
    <scope>NUCLEOTIDE SEQUENCE</scope>
</reference>
<evidence type="ECO:0000313" key="1">
    <source>
        <dbReference type="EMBL" id="JAH22721.1"/>
    </source>
</evidence>
<reference evidence="1" key="2">
    <citation type="journal article" date="2015" name="Fish Shellfish Immunol.">
        <title>Early steps in the European eel (Anguilla anguilla)-Vibrio vulnificus interaction in the gills: Role of the RtxA13 toxin.</title>
        <authorList>
            <person name="Callol A."/>
            <person name="Pajuelo D."/>
            <person name="Ebbesson L."/>
            <person name="Teles M."/>
            <person name="MacKenzie S."/>
            <person name="Amaro C."/>
        </authorList>
    </citation>
    <scope>NUCLEOTIDE SEQUENCE</scope>
</reference>
<dbReference type="AlphaFoldDB" id="A0A0E9R0J3"/>
<proteinExistence type="predicted"/>
<name>A0A0E9R0J3_ANGAN</name>
<sequence length="31" mass="3708">MTQPEATSPWCGDVLFHWTRKRKVTVMLIYL</sequence>
<organism evidence="1">
    <name type="scientific">Anguilla anguilla</name>
    <name type="common">European freshwater eel</name>
    <name type="synonym">Muraena anguilla</name>
    <dbReference type="NCBI Taxonomy" id="7936"/>
    <lineage>
        <taxon>Eukaryota</taxon>
        <taxon>Metazoa</taxon>
        <taxon>Chordata</taxon>
        <taxon>Craniata</taxon>
        <taxon>Vertebrata</taxon>
        <taxon>Euteleostomi</taxon>
        <taxon>Actinopterygii</taxon>
        <taxon>Neopterygii</taxon>
        <taxon>Teleostei</taxon>
        <taxon>Anguilliformes</taxon>
        <taxon>Anguillidae</taxon>
        <taxon>Anguilla</taxon>
    </lineage>
</organism>
<dbReference type="EMBL" id="GBXM01085856">
    <property type="protein sequence ID" value="JAH22721.1"/>
    <property type="molecule type" value="Transcribed_RNA"/>
</dbReference>
<protein>
    <submittedName>
        <fullName evidence="1">Uncharacterized protein</fullName>
    </submittedName>
</protein>